<dbReference type="AlphaFoldDB" id="A0AAV9HZW5"/>
<organism evidence="8 9">
    <name type="scientific">Cladorrhinum samala</name>
    <dbReference type="NCBI Taxonomy" id="585594"/>
    <lineage>
        <taxon>Eukaryota</taxon>
        <taxon>Fungi</taxon>
        <taxon>Dikarya</taxon>
        <taxon>Ascomycota</taxon>
        <taxon>Pezizomycotina</taxon>
        <taxon>Sordariomycetes</taxon>
        <taxon>Sordariomycetidae</taxon>
        <taxon>Sordariales</taxon>
        <taxon>Podosporaceae</taxon>
        <taxon>Cladorrhinum</taxon>
    </lineage>
</organism>
<dbReference type="PRINTS" id="PR00385">
    <property type="entry name" value="P450"/>
</dbReference>
<evidence type="ECO:0000256" key="7">
    <source>
        <dbReference type="SAM" id="Phobius"/>
    </source>
</evidence>
<dbReference type="Pfam" id="PF00067">
    <property type="entry name" value="p450"/>
    <property type="match status" value="1"/>
</dbReference>
<evidence type="ECO:0000256" key="5">
    <source>
        <dbReference type="ARBA" id="ARBA00023004"/>
    </source>
</evidence>
<dbReference type="Proteomes" id="UP001321749">
    <property type="component" value="Unassembled WGS sequence"/>
</dbReference>
<dbReference type="InterPro" id="IPR002401">
    <property type="entry name" value="Cyt_P450_E_grp-I"/>
</dbReference>
<dbReference type="InterPro" id="IPR036396">
    <property type="entry name" value="Cyt_P450_sf"/>
</dbReference>
<dbReference type="PANTHER" id="PTHR24305">
    <property type="entry name" value="CYTOCHROME P450"/>
    <property type="match status" value="1"/>
</dbReference>
<keyword evidence="3 6" id="KW-0349">Heme</keyword>
<evidence type="ECO:0000313" key="8">
    <source>
        <dbReference type="EMBL" id="KAK4466360.1"/>
    </source>
</evidence>
<comment type="cofactor">
    <cofactor evidence="1 6">
        <name>heme</name>
        <dbReference type="ChEBI" id="CHEBI:30413"/>
    </cofactor>
</comment>
<evidence type="ECO:0000256" key="3">
    <source>
        <dbReference type="ARBA" id="ARBA00022617"/>
    </source>
</evidence>
<evidence type="ECO:0000256" key="1">
    <source>
        <dbReference type="ARBA" id="ARBA00001971"/>
    </source>
</evidence>
<dbReference type="InterPro" id="IPR050121">
    <property type="entry name" value="Cytochrome_P450_monoxygenase"/>
</dbReference>
<dbReference type="GO" id="GO:0016705">
    <property type="term" value="F:oxidoreductase activity, acting on paired donors, with incorporation or reduction of molecular oxygen"/>
    <property type="evidence" value="ECO:0007669"/>
    <property type="project" value="InterPro"/>
</dbReference>
<keyword evidence="7" id="KW-0812">Transmembrane</keyword>
<dbReference type="Gene3D" id="1.10.630.10">
    <property type="entry name" value="Cytochrome P450"/>
    <property type="match status" value="1"/>
</dbReference>
<keyword evidence="5 6" id="KW-0408">Iron</keyword>
<protein>
    <submittedName>
        <fullName evidence="8">Cytochrome P450 E-class, group I</fullName>
    </submittedName>
</protein>
<evidence type="ECO:0000256" key="4">
    <source>
        <dbReference type="ARBA" id="ARBA00022723"/>
    </source>
</evidence>
<dbReference type="PANTHER" id="PTHR24305:SF232">
    <property type="entry name" value="P450, PUTATIVE (EUROFUNG)-RELATED"/>
    <property type="match status" value="1"/>
</dbReference>
<keyword evidence="4 6" id="KW-0479">Metal-binding</keyword>
<dbReference type="GO" id="GO:0005506">
    <property type="term" value="F:iron ion binding"/>
    <property type="evidence" value="ECO:0007669"/>
    <property type="project" value="InterPro"/>
</dbReference>
<comment type="caution">
    <text evidence="8">The sequence shown here is derived from an EMBL/GenBank/DDBJ whole genome shotgun (WGS) entry which is preliminary data.</text>
</comment>
<keyword evidence="7" id="KW-1133">Transmembrane helix</keyword>
<name>A0AAV9HZW5_9PEZI</name>
<reference evidence="8" key="1">
    <citation type="journal article" date="2023" name="Mol. Phylogenet. Evol.">
        <title>Genome-scale phylogeny and comparative genomics of the fungal order Sordariales.</title>
        <authorList>
            <person name="Hensen N."/>
            <person name="Bonometti L."/>
            <person name="Westerberg I."/>
            <person name="Brannstrom I.O."/>
            <person name="Guillou S."/>
            <person name="Cros-Aarteil S."/>
            <person name="Calhoun S."/>
            <person name="Haridas S."/>
            <person name="Kuo A."/>
            <person name="Mondo S."/>
            <person name="Pangilinan J."/>
            <person name="Riley R."/>
            <person name="LaButti K."/>
            <person name="Andreopoulos B."/>
            <person name="Lipzen A."/>
            <person name="Chen C."/>
            <person name="Yan M."/>
            <person name="Daum C."/>
            <person name="Ng V."/>
            <person name="Clum A."/>
            <person name="Steindorff A."/>
            <person name="Ohm R.A."/>
            <person name="Martin F."/>
            <person name="Silar P."/>
            <person name="Natvig D.O."/>
            <person name="Lalanne C."/>
            <person name="Gautier V."/>
            <person name="Ament-Velasquez S.L."/>
            <person name="Kruys A."/>
            <person name="Hutchinson M.I."/>
            <person name="Powell A.J."/>
            <person name="Barry K."/>
            <person name="Miller A.N."/>
            <person name="Grigoriev I.V."/>
            <person name="Debuchy R."/>
            <person name="Gladieux P."/>
            <person name="Hiltunen Thoren M."/>
            <person name="Johannesson H."/>
        </authorList>
    </citation>
    <scope>NUCLEOTIDE SEQUENCE</scope>
    <source>
        <strain evidence="8">PSN324</strain>
    </source>
</reference>
<evidence type="ECO:0000313" key="9">
    <source>
        <dbReference type="Proteomes" id="UP001321749"/>
    </source>
</evidence>
<dbReference type="PRINTS" id="PR00463">
    <property type="entry name" value="EP450I"/>
</dbReference>
<feature type="transmembrane region" description="Helical" evidence="7">
    <location>
        <begin position="12"/>
        <end position="31"/>
    </location>
</feature>
<dbReference type="InterPro" id="IPR001128">
    <property type="entry name" value="Cyt_P450"/>
</dbReference>
<accession>A0AAV9HZW5</accession>
<reference evidence="8" key="2">
    <citation type="submission" date="2023-06" db="EMBL/GenBank/DDBJ databases">
        <authorList>
            <consortium name="Lawrence Berkeley National Laboratory"/>
            <person name="Mondo S.J."/>
            <person name="Hensen N."/>
            <person name="Bonometti L."/>
            <person name="Westerberg I."/>
            <person name="Brannstrom I.O."/>
            <person name="Guillou S."/>
            <person name="Cros-Aarteil S."/>
            <person name="Calhoun S."/>
            <person name="Haridas S."/>
            <person name="Kuo A."/>
            <person name="Pangilinan J."/>
            <person name="Riley R."/>
            <person name="Labutti K."/>
            <person name="Andreopoulos B."/>
            <person name="Lipzen A."/>
            <person name="Chen C."/>
            <person name="Yanf M."/>
            <person name="Daum C."/>
            <person name="Ng V."/>
            <person name="Clum A."/>
            <person name="Steindorff A."/>
            <person name="Ohm R."/>
            <person name="Martin F."/>
            <person name="Silar P."/>
            <person name="Natvig D."/>
            <person name="Lalanne C."/>
            <person name="Gautier V."/>
            <person name="Ament-Velasquez S.L."/>
            <person name="Kruys A."/>
            <person name="Hutchinson M.I."/>
            <person name="Powell A.J."/>
            <person name="Barry K."/>
            <person name="Miller A.N."/>
            <person name="Grigoriev I.V."/>
            <person name="Debuchy R."/>
            <person name="Gladieux P."/>
            <person name="Thoren M.H."/>
            <person name="Johannesson H."/>
        </authorList>
    </citation>
    <scope>NUCLEOTIDE SEQUENCE</scope>
    <source>
        <strain evidence="8">PSN324</strain>
    </source>
</reference>
<feature type="binding site" description="axial binding residue" evidence="6">
    <location>
        <position position="496"/>
    </location>
    <ligand>
        <name>heme</name>
        <dbReference type="ChEBI" id="CHEBI:30413"/>
    </ligand>
    <ligandPart>
        <name>Fe</name>
        <dbReference type="ChEBI" id="CHEBI:18248"/>
    </ligandPart>
</feature>
<evidence type="ECO:0000256" key="6">
    <source>
        <dbReference type="PIRSR" id="PIRSR602401-1"/>
    </source>
</evidence>
<sequence length="555" mass="62290">MHPIAVTIVRLLLWVFNLATLTLLTVVTYRICFHPLARIPGPRLAAVSNVWQARYVRDGRIRQLALTLHKKYGPVVRVGPEEVWVCDGVQGVRQIYGAVNGWEKSDFYYATALNKPTSWSWDWRSFRLKLQWPDTLDLLSEFDTKRYRGQRRLIGPTYSATNLRKFEPAVESVVRRAVEELKKVGDREVDLKQWMHILAVECLGEVVLSWSPGYIKARSDGGTSGQSYMGWNRKSVFGLFPTVTAVGFWLKGASRLWADLWGVTFTTPKGFKPFFTPVYQKSSKRITTALKAPLEPVKTKAKGKAKAKVVAPPREDLLADLIDLHLSRPDEFTENYLRRMAVTNFGAGHETLCSTLTSVIAHIASHPEAHRRVCSEARGEASASADTTMPDTAEKLNYTKAAIKEAQRLWPVIGMSLARRVPAAGTGEVIAGRHIPPGTTVGCNPVALHRDETIFGSNADEYRPERWLPSDVDGGEERVRTMERFNLIYGGGSRTCPGKYLAEMIVLKVAAGLFREFDAEITVMPKDDEMPCYFMAMMSGVTVRFRYKGTEISNL</sequence>
<dbReference type="GO" id="GO:0020037">
    <property type="term" value="F:heme binding"/>
    <property type="evidence" value="ECO:0007669"/>
    <property type="project" value="InterPro"/>
</dbReference>
<dbReference type="GO" id="GO:0004497">
    <property type="term" value="F:monooxygenase activity"/>
    <property type="evidence" value="ECO:0007669"/>
    <property type="project" value="InterPro"/>
</dbReference>
<evidence type="ECO:0000256" key="2">
    <source>
        <dbReference type="ARBA" id="ARBA00010617"/>
    </source>
</evidence>
<gene>
    <name evidence="8" type="ORF">QBC42DRAFT_293450</name>
</gene>
<dbReference type="SUPFAM" id="SSF48264">
    <property type="entry name" value="Cytochrome P450"/>
    <property type="match status" value="1"/>
</dbReference>
<comment type="similarity">
    <text evidence="2">Belongs to the cytochrome P450 family.</text>
</comment>
<keyword evidence="7" id="KW-0472">Membrane</keyword>
<proteinExistence type="inferred from homology"/>
<dbReference type="EMBL" id="MU864932">
    <property type="protein sequence ID" value="KAK4466360.1"/>
    <property type="molecule type" value="Genomic_DNA"/>
</dbReference>
<keyword evidence="9" id="KW-1185">Reference proteome</keyword>